<accession>A0A4Y7QAS0</accession>
<dbReference type="VEuPathDB" id="FungiDB:BD410DRAFT_127362"/>
<protein>
    <submittedName>
        <fullName evidence="1">Uncharacterized protein</fullName>
    </submittedName>
</protein>
<sequence length="396" mass="45525">MPPPNITASGQRSFTMSNLDVQSSTMHKNRQNVSNAYIELLQEQMDQEMDLYNTRGVAGPSSVDILARVLNGQHRILKGEVQRIVYSQKSVIQYVIALLPWGFSDTFPETQRREREQLVARLIGHKTTIRQSGDNRASFFGRDLYGPAYDPDAVGALRPHDNFEMEMRNLCKDDDFIGTEWPSWYNMSTEALPTCAKALAESNDHDVLRHTEKIIHRNPNTYERLIGKLARRVIFLFDLSERLPAGDHKDMMIDIIYKCKEFVIFITSSLKSEKQHSHWQDNDHDKFVRQLRQGFSTLFHVFISLENALRKVNRTTQDEDNLLVQVKKRASEVGKLMTNQSNLETAQHANIPEISPELNAQLDDGLFETEVKKTLSAIPGACERRKNRFGIRRACF</sequence>
<reference evidence="1 2" key="1">
    <citation type="submission" date="2018-06" db="EMBL/GenBank/DDBJ databases">
        <title>A transcriptomic atlas of mushroom development highlights an independent origin of complex multicellularity.</title>
        <authorList>
            <consortium name="DOE Joint Genome Institute"/>
            <person name="Krizsan K."/>
            <person name="Almasi E."/>
            <person name="Merenyi Z."/>
            <person name="Sahu N."/>
            <person name="Viragh M."/>
            <person name="Koszo T."/>
            <person name="Mondo S."/>
            <person name="Kiss B."/>
            <person name="Balint B."/>
            <person name="Kues U."/>
            <person name="Barry K."/>
            <person name="Hegedus J.C."/>
            <person name="Henrissat B."/>
            <person name="Johnson J."/>
            <person name="Lipzen A."/>
            <person name="Ohm R."/>
            <person name="Nagy I."/>
            <person name="Pangilinan J."/>
            <person name="Yan J."/>
            <person name="Xiong Y."/>
            <person name="Grigoriev I.V."/>
            <person name="Hibbett D.S."/>
            <person name="Nagy L.G."/>
        </authorList>
    </citation>
    <scope>NUCLEOTIDE SEQUENCE [LARGE SCALE GENOMIC DNA]</scope>
    <source>
        <strain evidence="1 2">SZMC22713</strain>
    </source>
</reference>
<gene>
    <name evidence="1" type="ORF">BD410DRAFT_127362</name>
</gene>
<dbReference type="AlphaFoldDB" id="A0A4Y7QAS0"/>
<keyword evidence="2" id="KW-1185">Reference proteome</keyword>
<dbReference type="Proteomes" id="UP000294933">
    <property type="component" value="Unassembled WGS sequence"/>
</dbReference>
<evidence type="ECO:0000313" key="1">
    <source>
        <dbReference type="EMBL" id="TDL23910.1"/>
    </source>
</evidence>
<evidence type="ECO:0000313" key="2">
    <source>
        <dbReference type="Proteomes" id="UP000294933"/>
    </source>
</evidence>
<dbReference type="EMBL" id="ML170168">
    <property type="protein sequence ID" value="TDL23910.1"/>
    <property type="molecule type" value="Genomic_DNA"/>
</dbReference>
<organism evidence="1 2">
    <name type="scientific">Rickenella mellea</name>
    <dbReference type="NCBI Taxonomy" id="50990"/>
    <lineage>
        <taxon>Eukaryota</taxon>
        <taxon>Fungi</taxon>
        <taxon>Dikarya</taxon>
        <taxon>Basidiomycota</taxon>
        <taxon>Agaricomycotina</taxon>
        <taxon>Agaricomycetes</taxon>
        <taxon>Hymenochaetales</taxon>
        <taxon>Rickenellaceae</taxon>
        <taxon>Rickenella</taxon>
    </lineage>
</organism>
<proteinExistence type="predicted"/>
<name>A0A4Y7QAS0_9AGAM</name>